<proteinExistence type="inferred from homology"/>
<dbReference type="GO" id="GO:0001673">
    <property type="term" value="C:male germ cell nucleus"/>
    <property type="evidence" value="ECO:0007669"/>
    <property type="project" value="Ensembl"/>
</dbReference>
<dbReference type="SUPFAM" id="SSF46785">
    <property type="entry name" value="Winged helix' DNA-binding domain"/>
    <property type="match status" value="1"/>
</dbReference>
<evidence type="ECO:0000256" key="1">
    <source>
        <dbReference type="ARBA" id="ARBA00004123"/>
    </source>
</evidence>
<dbReference type="CDD" id="cd21794">
    <property type="entry name" value="Rad21_Rec8_M_Rec8"/>
    <property type="match status" value="1"/>
</dbReference>
<reference evidence="8" key="2">
    <citation type="submission" date="2025-08" db="UniProtKB">
        <authorList>
            <consortium name="Ensembl"/>
        </authorList>
    </citation>
    <scope>IDENTIFICATION</scope>
</reference>
<comment type="similarity">
    <text evidence="2">Belongs to the rad21 family.</text>
</comment>
<evidence type="ECO:0000313" key="8">
    <source>
        <dbReference type="Ensembl" id="ENSBGRP00000027080.1"/>
    </source>
</evidence>
<dbReference type="GO" id="GO:0000724">
    <property type="term" value="P:double-strand break repair via homologous recombination"/>
    <property type="evidence" value="ECO:0007669"/>
    <property type="project" value="Ensembl"/>
</dbReference>
<dbReference type="PANTHER" id="PTHR12585:SF27">
    <property type="entry name" value="MEIOTIC RECOMBINATION PROTEIN REC8 HOMOLOG"/>
    <property type="match status" value="1"/>
</dbReference>
<feature type="compositionally biased region" description="Pro residues" evidence="5">
    <location>
        <begin position="285"/>
        <end position="303"/>
    </location>
</feature>
<evidence type="ECO:0000259" key="7">
    <source>
        <dbReference type="Pfam" id="PF04825"/>
    </source>
</evidence>
<comment type="subcellular location">
    <subcellularLocation>
        <location evidence="1">Nucleus</location>
    </subcellularLocation>
</comment>
<keyword evidence="3" id="KW-0159">Chromosome partition</keyword>
<feature type="domain" description="Rad21/Rec8-like protein N-terminal" evidence="7">
    <location>
        <begin position="1"/>
        <end position="110"/>
    </location>
</feature>
<gene>
    <name evidence="8" type="primary">REC8</name>
</gene>
<dbReference type="GO" id="GO:0000800">
    <property type="term" value="C:lateral element"/>
    <property type="evidence" value="ECO:0007669"/>
    <property type="project" value="Ensembl"/>
</dbReference>
<sequence length="579" mass="66620">MFYYPNVLQRHTGCFATIWLAATRGCRLVKREYLNVNVVKTCEEILNYVLVRVQPPLPGAPRPRFSLYLSAQLQIGVIRVYSQQCQYLVEDIQHILERLHRAQLQIRIDMVETELPSLLLPDHLARMETLEDAPDPFFGMMSVAPMLPDPFDIPQVRHLLEAVTPEKVPEEIPPEVPVEPRKPERIRVTPEAITIQEAEPIRMLRIEGELDLPEVSRRELDLLIAEEDEAILLEERRLELKEEPWAPEREITVPPPSPLALVGVEEAAEPLPREVLAPEELKPEVPLPEVTPPLELRPPPIPVSPEWRRPPVPPPPRGPPARRRRRQLLFWDEETQISRKEFQEQLQTRAHCRECPMVQPPERMIRTPVELFRNPTYSGWLPPELLAFWTHCAQPPPRALRRRLPEELEEAEREAAAEEERRKAETPSDIEVLREAQEPSGPLMVSSELSLEVAEEEKTRISLVPPEERWAWVEAEQPEAPVLPVVPELPEVPVELPVELPPEPELLSLEAVHRAVARELQADREPNFSSLVPPLSPRRMAARVFYLLLVLAAQQILRVKQEEPYGRLLIQPGPRFHDS</sequence>
<protein>
    <submittedName>
        <fullName evidence="8">REC8 meiotic recombination protein</fullName>
    </submittedName>
</protein>
<dbReference type="Pfam" id="PF04824">
    <property type="entry name" value="Rad21_Rec8"/>
    <property type="match status" value="1"/>
</dbReference>
<dbReference type="Proteomes" id="UP000694520">
    <property type="component" value="Chromosome 11"/>
</dbReference>
<dbReference type="InterPro" id="IPR039781">
    <property type="entry name" value="Rad21/Rec8-like"/>
</dbReference>
<feature type="region of interest" description="Disordered" evidence="5">
    <location>
        <begin position="276"/>
        <end position="324"/>
    </location>
</feature>
<dbReference type="InterPro" id="IPR006909">
    <property type="entry name" value="Rad21/Rec8_C_eu"/>
</dbReference>
<dbReference type="GO" id="GO:0030893">
    <property type="term" value="C:meiotic cohesin complex"/>
    <property type="evidence" value="ECO:0007669"/>
    <property type="project" value="Ensembl"/>
</dbReference>
<dbReference type="GO" id="GO:0009566">
    <property type="term" value="P:fertilization"/>
    <property type="evidence" value="ECO:0007669"/>
    <property type="project" value="Ensembl"/>
</dbReference>
<feature type="domain" description="Rad21/Rec8-like protein C-terminal eukaryotic" evidence="6">
    <location>
        <begin position="524"/>
        <end position="576"/>
    </location>
</feature>
<keyword evidence="4" id="KW-0539">Nucleus</keyword>
<dbReference type="InterPro" id="IPR006910">
    <property type="entry name" value="Rad21_Rec8_N"/>
</dbReference>
<dbReference type="AlphaFoldDB" id="A0A8C0AEX3"/>
<dbReference type="InterPro" id="IPR023093">
    <property type="entry name" value="ScpA-like_C"/>
</dbReference>
<dbReference type="GO" id="GO:0051177">
    <property type="term" value="P:meiotic sister chromatid cohesion"/>
    <property type="evidence" value="ECO:0007669"/>
    <property type="project" value="TreeGrafter"/>
</dbReference>
<accession>A0A8C0AEX3</accession>
<organism evidence="8 9">
    <name type="scientific">Bos mutus grunniens</name>
    <name type="common">Wild yak</name>
    <name type="synonym">Bos grunniens</name>
    <dbReference type="NCBI Taxonomy" id="30521"/>
    <lineage>
        <taxon>Eukaryota</taxon>
        <taxon>Metazoa</taxon>
        <taxon>Chordata</taxon>
        <taxon>Craniata</taxon>
        <taxon>Vertebrata</taxon>
        <taxon>Euteleostomi</taxon>
        <taxon>Mammalia</taxon>
        <taxon>Eutheria</taxon>
        <taxon>Laurasiatheria</taxon>
        <taxon>Artiodactyla</taxon>
        <taxon>Ruminantia</taxon>
        <taxon>Pecora</taxon>
        <taxon>Bovidae</taxon>
        <taxon>Bovinae</taxon>
        <taxon>Bos</taxon>
    </lineage>
</organism>
<dbReference type="GO" id="GO:0072520">
    <property type="term" value="P:seminiferous tubule development"/>
    <property type="evidence" value="ECO:0007669"/>
    <property type="project" value="Ensembl"/>
</dbReference>
<dbReference type="PANTHER" id="PTHR12585">
    <property type="entry name" value="SCC1 / RAD21 FAMILY MEMBER"/>
    <property type="match status" value="1"/>
</dbReference>
<keyword evidence="9" id="KW-1185">Reference proteome</keyword>
<dbReference type="GO" id="GO:0003682">
    <property type="term" value="F:chromatin binding"/>
    <property type="evidence" value="ECO:0007669"/>
    <property type="project" value="TreeGrafter"/>
</dbReference>
<name>A0A8C0AEX3_BOSMU</name>
<dbReference type="Pfam" id="PF04825">
    <property type="entry name" value="Rad21_Rec8_N"/>
    <property type="match status" value="1"/>
</dbReference>
<dbReference type="GeneTree" id="ENSGT00390000011379"/>
<dbReference type="FunFam" id="1.10.10.580:FF:000003">
    <property type="entry name" value="meiotic recombination protein REC8 homolog"/>
    <property type="match status" value="1"/>
</dbReference>
<dbReference type="GO" id="GO:0007141">
    <property type="term" value="P:male meiosis I"/>
    <property type="evidence" value="ECO:0007669"/>
    <property type="project" value="Ensembl"/>
</dbReference>
<dbReference type="Ensembl" id="ENSBGRT00000031249.1">
    <property type="protein sequence ID" value="ENSBGRP00000027080.1"/>
    <property type="gene ID" value="ENSBGRG00000017034.1"/>
</dbReference>
<evidence type="ECO:0000256" key="3">
    <source>
        <dbReference type="ARBA" id="ARBA00022829"/>
    </source>
</evidence>
<reference evidence="8" key="3">
    <citation type="submission" date="2025-09" db="UniProtKB">
        <authorList>
            <consortium name="Ensembl"/>
        </authorList>
    </citation>
    <scope>IDENTIFICATION</scope>
</reference>
<evidence type="ECO:0000259" key="6">
    <source>
        <dbReference type="Pfam" id="PF04824"/>
    </source>
</evidence>
<feature type="compositionally biased region" description="Pro residues" evidence="5">
    <location>
        <begin position="310"/>
        <end position="319"/>
    </location>
</feature>
<dbReference type="GO" id="GO:0007286">
    <property type="term" value="P:spermatid development"/>
    <property type="evidence" value="ECO:0007669"/>
    <property type="project" value="Ensembl"/>
</dbReference>
<dbReference type="GO" id="GO:0000776">
    <property type="term" value="C:kinetochore"/>
    <property type="evidence" value="ECO:0007669"/>
    <property type="project" value="Ensembl"/>
</dbReference>
<dbReference type="InterPro" id="IPR036390">
    <property type="entry name" value="WH_DNA-bd_sf"/>
</dbReference>
<reference evidence="8" key="1">
    <citation type="submission" date="2019-05" db="EMBL/GenBank/DDBJ databases">
        <authorList>
            <person name="Zhang S."/>
            <person name="Liu J."/>
        </authorList>
    </citation>
    <scope>NUCLEOTIDE SEQUENCE [LARGE SCALE GENOMIC DNA]</scope>
</reference>
<dbReference type="GO" id="GO:0007130">
    <property type="term" value="P:synaptonemal complex assembly"/>
    <property type="evidence" value="ECO:0007669"/>
    <property type="project" value="Ensembl"/>
</dbReference>
<evidence type="ECO:0000256" key="5">
    <source>
        <dbReference type="SAM" id="MobiDB-lite"/>
    </source>
</evidence>
<dbReference type="GO" id="GO:0001556">
    <property type="term" value="P:oocyte maturation"/>
    <property type="evidence" value="ECO:0007669"/>
    <property type="project" value="Ensembl"/>
</dbReference>
<dbReference type="Gene3D" id="1.10.10.580">
    <property type="entry name" value="Structural maintenance of chromosome 1. Chain E"/>
    <property type="match status" value="1"/>
</dbReference>
<evidence type="ECO:0000313" key="9">
    <source>
        <dbReference type="Proteomes" id="UP000694520"/>
    </source>
</evidence>
<evidence type="ECO:0000256" key="4">
    <source>
        <dbReference type="ARBA" id="ARBA00023242"/>
    </source>
</evidence>
<evidence type="ECO:0000256" key="2">
    <source>
        <dbReference type="ARBA" id="ARBA00009870"/>
    </source>
</evidence>